<dbReference type="InterPro" id="IPR013974">
    <property type="entry name" value="SAF"/>
</dbReference>
<proteinExistence type="predicted"/>
<dbReference type="AlphaFoldDB" id="A0A3M4W4U8"/>
<dbReference type="Pfam" id="PF16976">
    <property type="entry name" value="RcpC"/>
    <property type="match status" value="1"/>
</dbReference>
<feature type="chain" id="PRO_5018072254" description="SAF domain-containing protein" evidence="1">
    <location>
        <begin position="23"/>
        <end position="308"/>
    </location>
</feature>
<keyword evidence="1" id="KW-0732">Signal</keyword>
<dbReference type="Proteomes" id="UP000278332">
    <property type="component" value="Unassembled WGS sequence"/>
</dbReference>
<protein>
    <recommendedName>
        <fullName evidence="2">SAF domain-containing protein</fullName>
    </recommendedName>
</protein>
<dbReference type="Pfam" id="PF08666">
    <property type="entry name" value="SAF"/>
    <property type="match status" value="1"/>
</dbReference>
<evidence type="ECO:0000259" key="2">
    <source>
        <dbReference type="SMART" id="SM00858"/>
    </source>
</evidence>
<feature type="domain" description="SAF" evidence="2">
    <location>
        <begin position="49"/>
        <end position="115"/>
    </location>
</feature>
<evidence type="ECO:0000313" key="3">
    <source>
        <dbReference type="EMBL" id="RMR59188.1"/>
    </source>
</evidence>
<comment type="caution">
    <text evidence="3">The sequence shown here is derived from an EMBL/GenBank/DDBJ whole genome shotgun (WGS) entry which is preliminary data.</text>
</comment>
<dbReference type="EMBL" id="RBRY01000062">
    <property type="protein sequence ID" value="RMR59188.1"/>
    <property type="molecule type" value="Genomic_DNA"/>
</dbReference>
<dbReference type="CDD" id="cd11614">
    <property type="entry name" value="SAF_CpaB_FlgA_like"/>
    <property type="match status" value="1"/>
</dbReference>
<organism evidence="3 4">
    <name type="scientific">Pseudomonas cichorii</name>
    <dbReference type="NCBI Taxonomy" id="36746"/>
    <lineage>
        <taxon>Bacteria</taxon>
        <taxon>Pseudomonadati</taxon>
        <taxon>Pseudomonadota</taxon>
        <taxon>Gammaproteobacteria</taxon>
        <taxon>Pseudomonadales</taxon>
        <taxon>Pseudomonadaceae</taxon>
        <taxon>Pseudomonas</taxon>
    </lineage>
</organism>
<evidence type="ECO:0000256" key="1">
    <source>
        <dbReference type="SAM" id="SignalP"/>
    </source>
</evidence>
<dbReference type="Gene3D" id="3.90.1210.10">
    <property type="entry name" value="Antifreeze-like/N-acetylneuraminic acid synthase C-terminal domain"/>
    <property type="match status" value="1"/>
</dbReference>
<evidence type="ECO:0000313" key="4">
    <source>
        <dbReference type="Proteomes" id="UP000278332"/>
    </source>
</evidence>
<name>A0A3M4W4U8_PSECI</name>
<dbReference type="SMART" id="SM00858">
    <property type="entry name" value="SAF"/>
    <property type="match status" value="1"/>
</dbReference>
<accession>A0A3M4W4U8</accession>
<dbReference type="InterPro" id="IPR017592">
    <property type="entry name" value="Pilus_assmbl_Flp-typ_CpaB"/>
</dbReference>
<reference evidence="3 4" key="1">
    <citation type="submission" date="2018-08" db="EMBL/GenBank/DDBJ databases">
        <title>Recombination of ecologically and evolutionarily significant loci maintains genetic cohesion in the Pseudomonas syringae species complex.</title>
        <authorList>
            <person name="Dillon M."/>
            <person name="Thakur S."/>
            <person name="Almeida R.N.D."/>
            <person name="Weir B.S."/>
            <person name="Guttman D.S."/>
        </authorList>
    </citation>
    <scope>NUCLEOTIDE SEQUENCE [LARGE SCALE GENOMIC DNA]</scope>
    <source>
        <strain evidence="3 4">ICMP 6917</strain>
    </source>
</reference>
<gene>
    <name evidence="3" type="ORF">ALP84_00237</name>
</gene>
<dbReference type="NCBIfam" id="TIGR03177">
    <property type="entry name" value="pilus_cpaB"/>
    <property type="match status" value="1"/>
</dbReference>
<dbReference type="RefSeq" id="WP_122320856.1">
    <property type="nucleotide sequence ID" value="NZ_BLVZ01000003.1"/>
</dbReference>
<sequence length="308" mass="32595">MKKNSLILLTGAIVLASGSALLARALLAPPKPPEVKAQVQPAAPKEATRQVLVASRNLQPGDFIDAGSLDWQPATAQMTRSLYFIEGQDKQDSLLGATVRQPVEAGQPLTSSVVVRPGEPGFLASVIKPGMRAVSVPTSAVESNFGLVAAGDRVDVILSLKREQETQAPDATANAAPFLAAQTILHDIRVLAMNNSTRSDLNVRRDLETTPNAKNTSSRQSFETVTLEVAPSAAEQLAVAKEIGNLQLAIRSSVEQTEDELLTSGEVTTLNKTTSIYPSQKSAGKSGPATTVQLFRGKATEVLDLAKH</sequence>
<dbReference type="InterPro" id="IPR031571">
    <property type="entry name" value="RcpC_dom"/>
</dbReference>
<feature type="signal peptide" evidence="1">
    <location>
        <begin position="1"/>
        <end position="22"/>
    </location>
</feature>